<protein>
    <recommendedName>
        <fullName evidence="3">Peptidoglycan binding-like domain-containing protein</fullName>
    </recommendedName>
</protein>
<comment type="caution">
    <text evidence="4">The sequence shown here is derived from an EMBL/GenBank/DDBJ whole genome shotgun (WGS) entry which is preliminary data.</text>
</comment>
<dbReference type="Gene3D" id="2.40.420.20">
    <property type="match status" value="1"/>
</dbReference>
<dbReference type="InterPro" id="IPR002477">
    <property type="entry name" value="Peptidoglycan-bd-like"/>
</dbReference>
<dbReference type="InterPro" id="IPR036365">
    <property type="entry name" value="PGBD-like_sf"/>
</dbReference>
<evidence type="ECO:0000259" key="3">
    <source>
        <dbReference type="Pfam" id="PF01471"/>
    </source>
</evidence>
<dbReference type="InterPro" id="IPR036366">
    <property type="entry name" value="PGBDSf"/>
</dbReference>
<dbReference type="PANTHER" id="PTHR32347">
    <property type="entry name" value="EFFLUX SYSTEM COMPONENT YKNX-RELATED"/>
    <property type="match status" value="1"/>
</dbReference>
<feature type="domain" description="Peptidoglycan binding-like" evidence="3">
    <location>
        <begin position="116"/>
        <end position="162"/>
    </location>
</feature>
<organism evidence="4 5">
    <name type="scientific">Dactylosporangium darangshiense</name>
    <dbReference type="NCBI Taxonomy" id="579108"/>
    <lineage>
        <taxon>Bacteria</taxon>
        <taxon>Bacillati</taxon>
        <taxon>Actinomycetota</taxon>
        <taxon>Actinomycetes</taxon>
        <taxon>Micromonosporales</taxon>
        <taxon>Micromonosporaceae</taxon>
        <taxon>Dactylosporangium</taxon>
    </lineage>
</organism>
<keyword evidence="2" id="KW-0175">Coiled coil</keyword>
<dbReference type="InterPro" id="IPR050465">
    <property type="entry name" value="UPF0194_transport"/>
</dbReference>
<proteinExistence type="predicted"/>
<comment type="subcellular location">
    <subcellularLocation>
        <location evidence="1">Cell envelope</location>
    </subcellularLocation>
</comment>
<accession>A0ABP8DVY7</accession>
<evidence type="ECO:0000313" key="4">
    <source>
        <dbReference type="EMBL" id="GAA4264166.1"/>
    </source>
</evidence>
<reference evidence="5" key="1">
    <citation type="journal article" date="2019" name="Int. J. Syst. Evol. Microbiol.">
        <title>The Global Catalogue of Microorganisms (GCM) 10K type strain sequencing project: providing services to taxonomists for standard genome sequencing and annotation.</title>
        <authorList>
            <consortium name="The Broad Institute Genomics Platform"/>
            <consortium name="The Broad Institute Genome Sequencing Center for Infectious Disease"/>
            <person name="Wu L."/>
            <person name="Ma J."/>
        </authorList>
    </citation>
    <scope>NUCLEOTIDE SEQUENCE [LARGE SCALE GENOMIC DNA]</scope>
    <source>
        <strain evidence="5">JCM 17441</strain>
    </source>
</reference>
<dbReference type="Pfam" id="PF01471">
    <property type="entry name" value="PG_binding_1"/>
    <property type="match status" value="1"/>
</dbReference>
<keyword evidence="5" id="KW-1185">Reference proteome</keyword>
<evidence type="ECO:0000256" key="2">
    <source>
        <dbReference type="ARBA" id="ARBA00023054"/>
    </source>
</evidence>
<dbReference type="EMBL" id="BAABAT010000104">
    <property type="protein sequence ID" value="GAA4264166.1"/>
    <property type="molecule type" value="Genomic_DNA"/>
</dbReference>
<dbReference type="Proteomes" id="UP001500620">
    <property type="component" value="Unassembled WGS sequence"/>
</dbReference>
<evidence type="ECO:0000256" key="1">
    <source>
        <dbReference type="ARBA" id="ARBA00004196"/>
    </source>
</evidence>
<name>A0ABP8DVY7_9ACTN</name>
<sequence length="355" mass="35868">MWATVGALLAAAGVVGWAVRRAPSTAPVAGPQVRMTTAPVVRGDVTARVQVAGVLGFDGAYTIVNQLPGGVITAVPAPGTAVVRGDDLYAVAGVPAVLLYGTTPAYRELAAGMSDGTDVLQLEQNLVALGMDPGHGITVDRHFSDATAAAIRRWQAARSLPVARRTGRLPLGQVVFLPSAIRVGQPLAEVGASAGPGAPVLSATATARVVRVALTADRQATVHPGDQVRVNVPGLAQPVDGTVREIGTVATPPSQGTGPATVPMVVTVTLPAGTPALDQAPVQVAITGAQRHNVLLVPVTALLAGESGGYQVAVVDDAGRRLVTVRPGLFDEAAGTVEVTGDGLTEGTQIEIPVS</sequence>
<gene>
    <name evidence="4" type="ORF">GCM10022255_115290</name>
</gene>
<dbReference type="Gene3D" id="1.10.101.10">
    <property type="entry name" value="PGBD-like superfamily/PGBD"/>
    <property type="match status" value="1"/>
</dbReference>
<evidence type="ECO:0000313" key="5">
    <source>
        <dbReference type="Proteomes" id="UP001500620"/>
    </source>
</evidence>
<dbReference type="SUPFAM" id="SSF47090">
    <property type="entry name" value="PGBD-like"/>
    <property type="match status" value="1"/>
</dbReference>